<comment type="caution">
    <text evidence="1">The sequence shown here is derived from an EMBL/GenBank/DDBJ whole genome shotgun (WGS) entry which is preliminary data.</text>
</comment>
<reference evidence="1" key="1">
    <citation type="submission" date="2023-10" db="EMBL/GenBank/DDBJ databases">
        <authorList>
            <person name="Rodriguez Cubillos JULIANA M."/>
            <person name="De Vega J."/>
        </authorList>
    </citation>
    <scope>NUCLEOTIDE SEQUENCE</scope>
</reference>
<protein>
    <submittedName>
        <fullName evidence="1">Uncharacterized protein</fullName>
    </submittedName>
</protein>
<gene>
    <name evidence="1" type="ORF">MILVUS5_LOCUS6844</name>
</gene>
<keyword evidence="2" id="KW-1185">Reference proteome</keyword>
<evidence type="ECO:0000313" key="2">
    <source>
        <dbReference type="Proteomes" id="UP001177021"/>
    </source>
</evidence>
<sequence>MVELHTALKRISLGEDHIERGNIIDMSCLKFRVIDEADKMLRMGFVDEVELILGKVQNVTKVQTLLFSATFPSWVKQISKKILQANQKYIHLVAAEIRKIEASTNVRHIVLPCNSTNHRAQLIPDIIPCYSRGGRTIIFTEEKLSANVIAGLLPDARALHGEDQFQIYDQLYFLLHLGCILEVSPRQNA</sequence>
<dbReference type="Proteomes" id="UP001177021">
    <property type="component" value="Unassembled WGS sequence"/>
</dbReference>
<evidence type="ECO:0000313" key="1">
    <source>
        <dbReference type="EMBL" id="CAJ2636332.1"/>
    </source>
</evidence>
<organism evidence="1 2">
    <name type="scientific">Trifolium pratense</name>
    <name type="common">Red clover</name>
    <dbReference type="NCBI Taxonomy" id="57577"/>
    <lineage>
        <taxon>Eukaryota</taxon>
        <taxon>Viridiplantae</taxon>
        <taxon>Streptophyta</taxon>
        <taxon>Embryophyta</taxon>
        <taxon>Tracheophyta</taxon>
        <taxon>Spermatophyta</taxon>
        <taxon>Magnoliopsida</taxon>
        <taxon>eudicotyledons</taxon>
        <taxon>Gunneridae</taxon>
        <taxon>Pentapetalae</taxon>
        <taxon>rosids</taxon>
        <taxon>fabids</taxon>
        <taxon>Fabales</taxon>
        <taxon>Fabaceae</taxon>
        <taxon>Papilionoideae</taxon>
        <taxon>50 kb inversion clade</taxon>
        <taxon>NPAAA clade</taxon>
        <taxon>Hologalegina</taxon>
        <taxon>IRL clade</taxon>
        <taxon>Trifolieae</taxon>
        <taxon>Trifolium</taxon>
    </lineage>
</organism>
<proteinExistence type="predicted"/>
<dbReference type="EMBL" id="CASHSV030000002">
    <property type="protein sequence ID" value="CAJ2636332.1"/>
    <property type="molecule type" value="Genomic_DNA"/>
</dbReference>
<name>A0ACB0IZG9_TRIPR</name>
<accession>A0ACB0IZG9</accession>